<protein>
    <submittedName>
        <fullName evidence="2">Uncharacterized protein</fullName>
    </submittedName>
</protein>
<dbReference type="eggNOG" id="ENOG502S938">
    <property type="taxonomic scope" value="Eukaryota"/>
</dbReference>
<comment type="caution">
    <text evidence="2">The sequence shown here is derived from an EMBL/GenBank/DDBJ whole genome shotgun (WGS) entry which is preliminary data.</text>
</comment>
<proteinExistence type="predicted"/>
<dbReference type="Gene3D" id="3.40.50.1820">
    <property type="entry name" value="alpha/beta hydrolase"/>
    <property type="match status" value="1"/>
</dbReference>
<evidence type="ECO:0000256" key="1">
    <source>
        <dbReference type="SAM" id="MobiDB-lite"/>
    </source>
</evidence>
<dbReference type="SUPFAM" id="SSF53474">
    <property type="entry name" value="alpha/beta-Hydrolases"/>
    <property type="match status" value="1"/>
</dbReference>
<dbReference type="OMA" id="LWQLNDV"/>
<name>K0SZK5_THAOC</name>
<feature type="compositionally biased region" description="Gly residues" evidence="1">
    <location>
        <begin position="356"/>
        <end position="368"/>
    </location>
</feature>
<dbReference type="Proteomes" id="UP000266841">
    <property type="component" value="Unassembled WGS sequence"/>
</dbReference>
<feature type="region of interest" description="Disordered" evidence="1">
    <location>
        <begin position="346"/>
        <end position="372"/>
    </location>
</feature>
<dbReference type="AlphaFoldDB" id="K0SZK5"/>
<organism evidence="2 3">
    <name type="scientific">Thalassiosira oceanica</name>
    <name type="common">Marine diatom</name>
    <dbReference type="NCBI Taxonomy" id="159749"/>
    <lineage>
        <taxon>Eukaryota</taxon>
        <taxon>Sar</taxon>
        <taxon>Stramenopiles</taxon>
        <taxon>Ochrophyta</taxon>
        <taxon>Bacillariophyta</taxon>
        <taxon>Coscinodiscophyceae</taxon>
        <taxon>Thalassiosirophycidae</taxon>
        <taxon>Thalassiosirales</taxon>
        <taxon>Thalassiosiraceae</taxon>
        <taxon>Thalassiosira</taxon>
    </lineage>
</organism>
<evidence type="ECO:0000313" key="2">
    <source>
        <dbReference type="EMBL" id="EJK70865.1"/>
    </source>
</evidence>
<evidence type="ECO:0000313" key="3">
    <source>
        <dbReference type="Proteomes" id="UP000266841"/>
    </source>
</evidence>
<accession>K0SZK5</accession>
<gene>
    <name evidence="2" type="ORF">THAOC_07741</name>
</gene>
<keyword evidence="3" id="KW-1185">Reference proteome</keyword>
<reference evidence="2 3" key="1">
    <citation type="journal article" date="2012" name="Genome Biol.">
        <title>Genome and low-iron response of an oceanic diatom adapted to chronic iron limitation.</title>
        <authorList>
            <person name="Lommer M."/>
            <person name="Specht M."/>
            <person name="Roy A.S."/>
            <person name="Kraemer L."/>
            <person name="Andreson R."/>
            <person name="Gutowska M.A."/>
            <person name="Wolf J."/>
            <person name="Bergner S.V."/>
            <person name="Schilhabel M.B."/>
            <person name="Klostermeier U.C."/>
            <person name="Beiko R.G."/>
            <person name="Rosenstiel P."/>
            <person name="Hippler M."/>
            <person name="Laroche J."/>
        </authorList>
    </citation>
    <scope>NUCLEOTIDE SEQUENCE [LARGE SCALE GENOMIC DNA]</scope>
    <source>
        <strain evidence="2 3">CCMP1005</strain>
    </source>
</reference>
<dbReference type="PANTHER" id="PTHR46023">
    <property type="entry name" value="LIPASE CLASS 3 PROTEIN-LIKE"/>
    <property type="match status" value="1"/>
</dbReference>
<dbReference type="InterPro" id="IPR029058">
    <property type="entry name" value="AB_hydrolase_fold"/>
</dbReference>
<dbReference type="PANTHER" id="PTHR46023:SF6">
    <property type="entry name" value="LIPASE CLASS 3 FAMILY PROTEIN"/>
    <property type="match status" value="1"/>
</dbReference>
<dbReference type="OrthoDB" id="438440at2759"/>
<sequence>MNGARPQPRTIDASDSASVGACGARCHTITTDPIISQDMESTARVLSSDDAYTLLARSIQTGINQSGEKQVYDVESISRALSALSSAQSALKKIDGSAYELYQRTHKSSTTFEQDDDEDDDSSENVAGLKVKGRMSRNAARVGCIADSLFAAELCEWVTLPEFSPGANRDDGTLAKGREVVHRSTIVHQGISITVVVIHEANYNGGGGVDHGGLNDLLSFAKSDGHEGVIQENRGRFLIVLSDQVPGRDLASLVSTLDSPPQRLSHRADTVLSVCKPLYQIAGNVLDEITHIIDPSQTTNESEGGEVDEAVEVPLSNRPAIHFVGHSLAGGAAALAANILHGTLPMPNLSKSKGSRQGGGEGTRQGGGGKDRTSAHCIGCPPCVSANVPCPFVTSIVNGDDVVSRMSQASLHSLYDRTRRCMKGGFIGKRLGIMSDAVSLTVSGIGKDKKGDEKLSLPGRVFLVRPRRLGGGSSSIHEVNDGGKQSLRAAVLWQLKDILLSRSLWSHHQVEGYIRTLDKVRLKGFSDDS</sequence>
<dbReference type="EMBL" id="AGNL01007953">
    <property type="protein sequence ID" value="EJK70865.1"/>
    <property type="molecule type" value="Genomic_DNA"/>
</dbReference>